<dbReference type="GO" id="GO:0003677">
    <property type="term" value="F:DNA binding"/>
    <property type="evidence" value="ECO:0007669"/>
    <property type="project" value="UniProtKB-KW"/>
</dbReference>
<evidence type="ECO:0000256" key="2">
    <source>
        <dbReference type="ARBA" id="ARBA00007953"/>
    </source>
</evidence>
<dbReference type="PROSITE" id="PS50090">
    <property type="entry name" value="MYB_LIKE"/>
    <property type="match status" value="2"/>
</dbReference>
<accession>A0A5N5H0P9</accession>
<dbReference type="FunFam" id="1.10.10.60:FF:000061">
    <property type="entry name" value="Trihelix transcription factor GT-2"/>
    <property type="match status" value="1"/>
</dbReference>
<dbReference type="PANTHER" id="PTHR13326">
    <property type="entry name" value="TRNA PSEUDOURIDINE SYNTHASE D"/>
    <property type="match status" value="1"/>
</dbReference>
<dbReference type="InterPro" id="IPR020119">
    <property type="entry name" value="PsdUridine_synth_TruD_CS"/>
</dbReference>
<dbReference type="Pfam" id="PF23943">
    <property type="entry name" value="PUS7L_N"/>
    <property type="match status" value="1"/>
</dbReference>
<dbReference type="SUPFAM" id="SSF55120">
    <property type="entry name" value="Pseudouridine synthase"/>
    <property type="match status" value="1"/>
</dbReference>
<dbReference type="PROSITE" id="PS00018">
    <property type="entry name" value="EF_HAND_1"/>
    <property type="match status" value="1"/>
</dbReference>
<evidence type="ECO:0000256" key="7">
    <source>
        <dbReference type="ARBA" id="ARBA00023163"/>
    </source>
</evidence>
<dbReference type="GO" id="GO:0009982">
    <property type="term" value="F:pseudouridine synthase activity"/>
    <property type="evidence" value="ECO:0007669"/>
    <property type="project" value="InterPro"/>
</dbReference>
<evidence type="ECO:0000259" key="12">
    <source>
        <dbReference type="PROSITE" id="PS50984"/>
    </source>
</evidence>
<dbReference type="Pfam" id="PF13837">
    <property type="entry name" value="Myb_DNA-bind_4"/>
    <property type="match status" value="2"/>
</dbReference>
<dbReference type="Proteomes" id="UP000327157">
    <property type="component" value="Chromosome 4"/>
</dbReference>
<dbReference type="PROSITE" id="PS50984">
    <property type="entry name" value="TRUD"/>
    <property type="match status" value="1"/>
</dbReference>
<keyword evidence="5" id="KW-0805">Transcription regulation</keyword>
<dbReference type="CDD" id="cd02576">
    <property type="entry name" value="PseudoU_synth_ScPUS7"/>
    <property type="match status" value="1"/>
</dbReference>
<reference evidence="14" key="2">
    <citation type="submission" date="2019-10" db="EMBL/GenBank/DDBJ databases">
        <title>A de novo genome assembly of a pear dwarfing rootstock.</title>
        <authorList>
            <person name="Wang F."/>
            <person name="Wang J."/>
            <person name="Li S."/>
            <person name="Zhang Y."/>
            <person name="Fang M."/>
            <person name="Ma L."/>
            <person name="Zhao Y."/>
            <person name="Jiang S."/>
        </authorList>
    </citation>
    <scope>NUCLEOTIDE SEQUENCE [LARGE SCALE GENOMIC DNA]</scope>
</reference>
<feature type="compositionally biased region" description="Low complexity" evidence="10">
    <location>
        <begin position="1085"/>
        <end position="1098"/>
    </location>
</feature>
<keyword evidence="14" id="KW-1185">Reference proteome</keyword>
<feature type="region of interest" description="Disordered" evidence="10">
    <location>
        <begin position="627"/>
        <end position="678"/>
    </location>
</feature>
<feature type="compositionally biased region" description="Low complexity" evidence="10">
    <location>
        <begin position="1129"/>
        <end position="1140"/>
    </location>
</feature>
<dbReference type="InterPro" id="IPR042214">
    <property type="entry name" value="TruD_catalytic"/>
</dbReference>
<comment type="caution">
    <text evidence="13">The sequence shown here is derived from an EMBL/GenBank/DDBJ whole genome shotgun (WGS) entry which is preliminary data.</text>
</comment>
<feature type="domain" description="Myb-like" evidence="11">
    <location>
        <begin position="1205"/>
        <end position="1271"/>
    </location>
</feature>
<feature type="compositionally biased region" description="Polar residues" evidence="10">
    <location>
        <begin position="1141"/>
        <end position="1150"/>
    </location>
</feature>
<evidence type="ECO:0000256" key="6">
    <source>
        <dbReference type="ARBA" id="ARBA00023125"/>
    </source>
</evidence>
<evidence type="ECO:0000256" key="5">
    <source>
        <dbReference type="ARBA" id="ARBA00023015"/>
    </source>
</evidence>
<keyword evidence="7" id="KW-0804">Transcription</keyword>
<evidence type="ECO:0000313" key="14">
    <source>
        <dbReference type="Proteomes" id="UP000327157"/>
    </source>
</evidence>
<dbReference type="NCBIfam" id="TIGR00094">
    <property type="entry name" value="tRNA_TruD_broad"/>
    <property type="match status" value="1"/>
</dbReference>
<dbReference type="InterPro" id="IPR056963">
    <property type="entry name" value="PUS7L_N"/>
</dbReference>
<proteinExistence type="inferred from homology"/>
<dbReference type="InterPro" id="IPR018247">
    <property type="entry name" value="EF_Hand_1_Ca_BS"/>
</dbReference>
<feature type="compositionally biased region" description="Basic and acidic residues" evidence="10">
    <location>
        <begin position="1113"/>
        <end position="1127"/>
    </location>
</feature>
<comment type="similarity">
    <text evidence="2">Belongs to the pseudouridine synthase TruD family.</text>
</comment>
<feature type="domain" description="Myb-like" evidence="11">
    <location>
        <begin position="828"/>
        <end position="887"/>
    </location>
</feature>
<dbReference type="InterPro" id="IPR001005">
    <property type="entry name" value="SANT/Myb"/>
</dbReference>
<dbReference type="Pfam" id="PF01142">
    <property type="entry name" value="TruD"/>
    <property type="match status" value="1"/>
</dbReference>
<evidence type="ECO:0000313" key="13">
    <source>
        <dbReference type="EMBL" id="KAB2621445.1"/>
    </source>
</evidence>
<dbReference type="InterPro" id="IPR044822">
    <property type="entry name" value="Myb_DNA-bind_4"/>
</dbReference>
<keyword evidence="4" id="KW-0677">Repeat</keyword>
<dbReference type="PROSITE" id="PS01268">
    <property type="entry name" value="UPF0024"/>
    <property type="match status" value="1"/>
</dbReference>
<dbReference type="PANTHER" id="PTHR13326:SF21">
    <property type="entry name" value="PSEUDOURIDYLATE SYNTHASE PUS7L"/>
    <property type="match status" value="1"/>
</dbReference>
<evidence type="ECO:0000256" key="10">
    <source>
        <dbReference type="SAM" id="MobiDB-lite"/>
    </source>
</evidence>
<evidence type="ECO:0000256" key="4">
    <source>
        <dbReference type="ARBA" id="ARBA00022737"/>
    </source>
</evidence>
<dbReference type="GO" id="GO:0003723">
    <property type="term" value="F:RNA binding"/>
    <property type="evidence" value="ECO:0007669"/>
    <property type="project" value="InterPro"/>
</dbReference>
<evidence type="ECO:0000256" key="9">
    <source>
        <dbReference type="ARBA" id="ARBA00023242"/>
    </source>
</evidence>
<comment type="subcellular location">
    <subcellularLocation>
        <location evidence="1">Nucleus</location>
    </subcellularLocation>
</comment>
<dbReference type="OrthoDB" id="691673at2759"/>
<feature type="compositionally biased region" description="Basic and acidic residues" evidence="10">
    <location>
        <begin position="627"/>
        <end position="638"/>
    </location>
</feature>
<keyword evidence="9" id="KW-0539">Nucleus</keyword>
<keyword evidence="8" id="KW-0413">Isomerase</keyword>
<sequence length="1358" mass="152459">MWLKPAPSCFSMLKPYYSAAPPPPPPPTTAFKPLMATKTTEESDVGIFCYISQLPGFRGVLKQRYSDFMVNEVDKEGNVVHLTNLDAPVEAVKESGTTTSDGASKDYTTEIESFRALADPNDAERLETFINQINSSSDDGVMPIVLSPDYDKSHRTAVHNFFKQHFKFLVTDTVDGPDASSKCIRVRINSGGQNSRGRNSRKRKERGDKPFDSRGSEDWSEHVGKFLRFHLYKENKDTQEALGVIGKILGVQPRSFGFAGTKDKRAVTTQRVTVFKKLASKLAALNDRLIGIKVGDFCYVTEGLVLGQLLGNRFTITLRGVVADSEDTIKASASALGKQGFINYFGLQRFGSGSVPTHHIGASLLRGEWKSTVSMFLDPREGDILFVNVITEAREYYKETNDIEGTLRKLPRHLVSERAILQCLKKCPGNYLQALKAIPRTLRMMYVHSYQSYLWNHAASMRVKKYGTDRVVLGDLVFCKGNETEKVTEVVTSECIDENGDDMLDPNDLGDITETNLPEEKLNLVKAITAEDIQSGNYTIEDVVLPMAGSRVIFPENDIADVFHDLAKKDAISLTESVHNVNEFSITSVTGNYRRVFQKPMDFEWEILKYVDGNVPLVDTDLDKISKAKPAKVDKEDPSSVNGDGSLHDSAKQSEYIDNDIGDKGEKVPEVGSLSDTNPQETQMALKGTHTHSHKTHTNMFDGVPAEQLHQLIASSRTSLPLPLPLPLSSFPPPPPNNNINTFHVPAGAPFDPYNNNNDPSHLHHQLLQIQPHLLHQNHQLLQLHRQSTATPENLEEEEEHSSTVSISINNNLEIERDRSSSVLASSDVPISSDPWSNDELLALLRIRSTMENWFPEFTWEHVSRKLAELGFKRSAEKCKEKFEEESRYFNNICFTKNYRFLSDLEQICQGGGDAHQRSPDDYDHRNPDDHQEAPGDKNNKKEMVEKPSDEGDHPDSTRNETLVEDNIGVISNEPLNLQEHNKKEVVVETRPTNNNNKRKRQRRFEMLKGFCEDIVNRMMAQQEEMHNKLLEEMVKRNEEKIAREEAWKKQETDRMNKELELMAREQAVAGDRQATIIKFLKKFTSSSSNSSTSTSSSPIQVQNPTLPTCRDVSGRKELDRHQEKENNPTTPSSLTESTLAPQSPTSSILAPTPLPVPTVTISLSTTTNTTVALAPPENPSSEDVIINAQNPSSISHDKQDLGKRWPRDEVLALINLRCSLFNNGGSGGDQDKDGGVVMKAPLWERISQGMFEIGYKRSSKRCKEKWENINKYFRKTKDVNKKRSLDSRTCPYFHQLSTLYNQGMLVSPSDQAPENRPASPENHSLGDGDSTKHDEGEKNNNMVKQAPTPTPAFDFEF</sequence>
<dbReference type="GO" id="GO:0008033">
    <property type="term" value="P:tRNA processing"/>
    <property type="evidence" value="ECO:0007669"/>
    <property type="project" value="UniProtKB-KW"/>
</dbReference>
<reference evidence="13 14" key="3">
    <citation type="submission" date="2019-11" db="EMBL/GenBank/DDBJ databases">
        <title>A de novo genome assembly of a pear dwarfing rootstock.</title>
        <authorList>
            <person name="Wang F."/>
            <person name="Wang J."/>
            <person name="Li S."/>
            <person name="Zhang Y."/>
            <person name="Fang M."/>
            <person name="Ma L."/>
            <person name="Zhao Y."/>
            <person name="Jiang S."/>
        </authorList>
    </citation>
    <scope>NUCLEOTIDE SEQUENCE [LARGE SCALE GENOMIC DNA]</scope>
    <source>
        <strain evidence="13">S2</strain>
        <tissue evidence="13">Leaf</tissue>
    </source>
</reference>
<protein>
    <submittedName>
        <fullName evidence="13">Multisubstrate pseudouridine synthase 7-like</fullName>
    </submittedName>
</protein>
<evidence type="ECO:0000256" key="1">
    <source>
        <dbReference type="ARBA" id="ARBA00004123"/>
    </source>
</evidence>
<dbReference type="InterPro" id="IPR020103">
    <property type="entry name" value="PsdUridine_synth_cat_dom_sf"/>
</dbReference>
<evidence type="ECO:0000256" key="3">
    <source>
        <dbReference type="ARBA" id="ARBA00022694"/>
    </source>
</evidence>
<feature type="compositionally biased region" description="Basic and acidic residues" evidence="10">
    <location>
        <begin position="915"/>
        <end position="959"/>
    </location>
</feature>
<feature type="compositionally biased region" description="Basic and acidic residues" evidence="10">
    <location>
        <begin position="205"/>
        <end position="218"/>
    </location>
</feature>
<dbReference type="GO" id="GO:0010468">
    <property type="term" value="P:regulation of gene expression"/>
    <property type="evidence" value="ECO:0007669"/>
    <property type="project" value="UniProtKB-ARBA"/>
</dbReference>
<dbReference type="InterPro" id="IPR011760">
    <property type="entry name" value="PsdUridine_synth_TruD_insert"/>
</dbReference>
<feature type="region of interest" description="Disordered" evidence="10">
    <location>
        <begin position="187"/>
        <end position="218"/>
    </location>
</feature>
<evidence type="ECO:0000259" key="11">
    <source>
        <dbReference type="PROSITE" id="PS50090"/>
    </source>
</evidence>
<reference evidence="13 14" key="1">
    <citation type="submission" date="2019-09" db="EMBL/GenBank/DDBJ databases">
        <authorList>
            <person name="Ou C."/>
        </authorList>
    </citation>
    <scope>NUCLEOTIDE SEQUENCE [LARGE SCALE GENOMIC DNA]</scope>
    <source>
        <strain evidence="13">S2</strain>
        <tissue evidence="13">Leaf</tissue>
    </source>
</reference>
<keyword evidence="3" id="KW-0819">tRNA processing</keyword>
<feature type="compositionally biased region" description="Basic and acidic residues" evidence="10">
    <location>
        <begin position="1325"/>
        <end position="1339"/>
    </location>
</feature>
<feature type="domain" description="TRUD" evidence="12">
    <location>
        <begin position="340"/>
        <end position="599"/>
    </location>
</feature>
<dbReference type="Gene3D" id="1.10.10.60">
    <property type="entry name" value="Homeodomain-like"/>
    <property type="match status" value="2"/>
</dbReference>
<dbReference type="EMBL" id="SMOL01000231">
    <property type="protein sequence ID" value="KAB2621445.1"/>
    <property type="molecule type" value="Genomic_DNA"/>
</dbReference>
<dbReference type="FunFam" id="3.30.2350.20:FF:000006">
    <property type="entry name" value="Multisubstrate pseudouridine synthase 7"/>
    <property type="match status" value="1"/>
</dbReference>
<dbReference type="Gene3D" id="3.30.2350.20">
    <property type="entry name" value="TruD, catalytic domain"/>
    <property type="match status" value="2"/>
</dbReference>
<evidence type="ECO:0000256" key="8">
    <source>
        <dbReference type="ARBA" id="ARBA00023235"/>
    </source>
</evidence>
<feature type="region of interest" description="Disordered" evidence="10">
    <location>
        <begin position="1085"/>
        <end position="1155"/>
    </location>
</feature>
<gene>
    <name evidence="13" type="ORF">D8674_023627</name>
</gene>
<organism evidence="13 14">
    <name type="scientific">Pyrus ussuriensis x Pyrus communis</name>
    <dbReference type="NCBI Taxonomy" id="2448454"/>
    <lineage>
        <taxon>Eukaryota</taxon>
        <taxon>Viridiplantae</taxon>
        <taxon>Streptophyta</taxon>
        <taxon>Embryophyta</taxon>
        <taxon>Tracheophyta</taxon>
        <taxon>Spermatophyta</taxon>
        <taxon>Magnoliopsida</taxon>
        <taxon>eudicotyledons</taxon>
        <taxon>Gunneridae</taxon>
        <taxon>Pentapetalae</taxon>
        <taxon>rosids</taxon>
        <taxon>fabids</taxon>
        <taxon>Rosales</taxon>
        <taxon>Rosaceae</taxon>
        <taxon>Amygdaloideae</taxon>
        <taxon>Maleae</taxon>
        <taxon>Pyrus</taxon>
    </lineage>
</organism>
<dbReference type="GO" id="GO:0005634">
    <property type="term" value="C:nucleus"/>
    <property type="evidence" value="ECO:0007669"/>
    <property type="project" value="UniProtKB-SubCell"/>
</dbReference>
<dbReference type="GO" id="GO:0001522">
    <property type="term" value="P:pseudouridine synthesis"/>
    <property type="evidence" value="ECO:0007669"/>
    <property type="project" value="InterPro"/>
</dbReference>
<dbReference type="CDD" id="cd12203">
    <property type="entry name" value="GT1"/>
    <property type="match status" value="1"/>
</dbReference>
<keyword evidence="6" id="KW-0238">DNA-binding</keyword>
<dbReference type="SMART" id="SM00717">
    <property type="entry name" value="SANT"/>
    <property type="match status" value="2"/>
</dbReference>
<feature type="region of interest" description="Disordered" evidence="10">
    <location>
        <begin position="911"/>
        <end position="961"/>
    </location>
</feature>
<name>A0A5N5H0P9_9ROSA</name>
<dbReference type="InterPro" id="IPR001656">
    <property type="entry name" value="PsdUridine_synth_TruD"/>
</dbReference>
<feature type="region of interest" description="Disordered" evidence="10">
    <location>
        <begin position="1306"/>
        <end position="1358"/>
    </location>
</feature>